<feature type="compositionally biased region" description="Basic and acidic residues" evidence="7">
    <location>
        <begin position="538"/>
        <end position="557"/>
    </location>
</feature>
<dbReference type="CDD" id="cd02257">
    <property type="entry name" value="Peptidase_C19"/>
    <property type="match status" value="1"/>
</dbReference>
<dbReference type="VEuPathDB" id="ToxoDB:BESB_080340"/>
<dbReference type="GO" id="GO:0016579">
    <property type="term" value="P:protein deubiquitination"/>
    <property type="evidence" value="ECO:0007669"/>
    <property type="project" value="InterPro"/>
</dbReference>
<evidence type="ECO:0000259" key="8">
    <source>
        <dbReference type="PROSITE" id="PS50235"/>
    </source>
</evidence>
<dbReference type="Gene3D" id="3.90.70.10">
    <property type="entry name" value="Cysteine proteinases"/>
    <property type="match status" value="1"/>
</dbReference>
<evidence type="ECO:0000256" key="7">
    <source>
        <dbReference type="SAM" id="MobiDB-lite"/>
    </source>
</evidence>
<accession>A0A2A9M5R7</accession>
<dbReference type="GO" id="GO:0006508">
    <property type="term" value="P:proteolysis"/>
    <property type="evidence" value="ECO:0007669"/>
    <property type="project" value="UniProtKB-KW"/>
</dbReference>
<feature type="domain" description="USP" evidence="8">
    <location>
        <begin position="619"/>
        <end position="1128"/>
    </location>
</feature>
<protein>
    <recommendedName>
        <fullName evidence="2">ubiquitinyl hydrolase 1</fullName>
        <ecNumber evidence="2">3.4.19.12</ecNumber>
    </recommendedName>
</protein>
<feature type="compositionally biased region" description="Polar residues" evidence="7">
    <location>
        <begin position="83"/>
        <end position="94"/>
    </location>
</feature>
<evidence type="ECO:0000256" key="6">
    <source>
        <dbReference type="ARBA" id="ARBA00022807"/>
    </source>
</evidence>
<dbReference type="RefSeq" id="XP_029217827.1">
    <property type="nucleotide sequence ID" value="XM_029366396.1"/>
</dbReference>
<evidence type="ECO:0000256" key="4">
    <source>
        <dbReference type="ARBA" id="ARBA00022786"/>
    </source>
</evidence>
<dbReference type="InterPro" id="IPR038765">
    <property type="entry name" value="Papain-like_cys_pep_sf"/>
</dbReference>
<gene>
    <name evidence="9" type="ORF">BESB_080340</name>
</gene>
<dbReference type="GO" id="GO:0005829">
    <property type="term" value="C:cytosol"/>
    <property type="evidence" value="ECO:0007669"/>
    <property type="project" value="TreeGrafter"/>
</dbReference>
<feature type="compositionally biased region" description="Basic and acidic residues" evidence="7">
    <location>
        <begin position="480"/>
        <end position="496"/>
    </location>
</feature>
<keyword evidence="5 9" id="KW-0378">Hydrolase</keyword>
<name>A0A2A9M5R7_BESBE</name>
<evidence type="ECO:0000256" key="3">
    <source>
        <dbReference type="ARBA" id="ARBA00022670"/>
    </source>
</evidence>
<keyword evidence="6" id="KW-0788">Thiol protease</keyword>
<reference evidence="9 10" key="1">
    <citation type="submission" date="2017-09" db="EMBL/GenBank/DDBJ databases">
        <title>Genome sequencing of Besnoitia besnoiti strain Bb-Ger1.</title>
        <authorList>
            <person name="Schares G."/>
            <person name="Venepally P."/>
            <person name="Lorenzi H.A."/>
        </authorList>
    </citation>
    <scope>NUCLEOTIDE SEQUENCE [LARGE SCALE GENOMIC DNA]</scope>
    <source>
        <strain evidence="9 10">Bb-Ger1</strain>
    </source>
</reference>
<feature type="compositionally biased region" description="Basic and acidic residues" evidence="7">
    <location>
        <begin position="50"/>
        <end position="59"/>
    </location>
</feature>
<feature type="compositionally biased region" description="Polar residues" evidence="7">
    <location>
        <begin position="152"/>
        <end position="164"/>
    </location>
</feature>
<feature type="compositionally biased region" description="Basic and acidic residues" evidence="7">
    <location>
        <begin position="435"/>
        <end position="449"/>
    </location>
</feature>
<dbReference type="InterPro" id="IPR018200">
    <property type="entry name" value="USP_CS"/>
</dbReference>
<feature type="compositionally biased region" description="Gly residues" evidence="7">
    <location>
        <begin position="845"/>
        <end position="854"/>
    </location>
</feature>
<comment type="caution">
    <text evidence="9">The sequence shown here is derived from an EMBL/GenBank/DDBJ whole genome shotgun (WGS) entry which is preliminary data.</text>
</comment>
<feature type="compositionally biased region" description="Basic residues" evidence="7">
    <location>
        <begin position="38"/>
        <end position="48"/>
    </location>
</feature>
<dbReference type="OrthoDB" id="429671at2759"/>
<comment type="catalytic activity">
    <reaction evidence="1">
        <text>Thiol-dependent hydrolysis of ester, thioester, amide, peptide and isopeptide bonds formed by the C-terminal Gly of ubiquitin (a 76-residue protein attached to proteins as an intracellular targeting signal).</text>
        <dbReference type="EC" id="3.4.19.12"/>
    </reaction>
</comment>
<dbReference type="AlphaFoldDB" id="A0A2A9M5R7"/>
<keyword evidence="10" id="KW-1185">Reference proteome</keyword>
<dbReference type="PANTHER" id="PTHR24006:SF687">
    <property type="entry name" value="UBIQUITIN CARBOXYL-TERMINAL HYDROLASE 10"/>
    <property type="match status" value="1"/>
</dbReference>
<dbReference type="KEGG" id="bbes:BESB_080340"/>
<feature type="compositionally biased region" description="Low complexity" evidence="7">
    <location>
        <begin position="10"/>
        <end position="21"/>
    </location>
</feature>
<dbReference type="SUPFAM" id="SSF54001">
    <property type="entry name" value="Cysteine proteinases"/>
    <property type="match status" value="1"/>
</dbReference>
<evidence type="ECO:0000313" key="9">
    <source>
        <dbReference type="EMBL" id="PFH33818.1"/>
    </source>
</evidence>
<dbReference type="EC" id="3.4.19.12" evidence="2"/>
<dbReference type="GO" id="GO:0004843">
    <property type="term" value="F:cysteine-type deubiquitinase activity"/>
    <property type="evidence" value="ECO:0007669"/>
    <property type="project" value="UniProtKB-EC"/>
</dbReference>
<keyword evidence="3" id="KW-0645">Protease</keyword>
<proteinExistence type="predicted"/>
<feature type="compositionally biased region" description="Low complexity" evidence="7">
    <location>
        <begin position="107"/>
        <end position="118"/>
    </location>
</feature>
<dbReference type="GO" id="GO:0005634">
    <property type="term" value="C:nucleus"/>
    <property type="evidence" value="ECO:0007669"/>
    <property type="project" value="TreeGrafter"/>
</dbReference>
<dbReference type="Proteomes" id="UP000224006">
    <property type="component" value="Chromosome VII"/>
</dbReference>
<feature type="region of interest" description="Disordered" evidence="7">
    <location>
        <begin position="283"/>
        <end position="572"/>
    </location>
</feature>
<dbReference type="GeneID" id="40312961"/>
<organism evidence="9 10">
    <name type="scientific">Besnoitia besnoiti</name>
    <name type="common">Apicomplexan protozoan</name>
    <dbReference type="NCBI Taxonomy" id="94643"/>
    <lineage>
        <taxon>Eukaryota</taxon>
        <taxon>Sar</taxon>
        <taxon>Alveolata</taxon>
        <taxon>Apicomplexa</taxon>
        <taxon>Conoidasida</taxon>
        <taxon>Coccidia</taxon>
        <taxon>Eucoccidiorida</taxon>
        <taxon>Eimeriorina</taxon>
        <taxon>Sarcocystidae</taxon>
        <taxon>Besnoitia</taxon>
    </lineage>
</organism>
<feature type="compositionally biased region" description="Low complexity" evidence="7">
    <location>
        <begin position="292"/>
        <end position="301"/>
    </location>
</feature>
<keyword evidence="4" id="KW-0833">Ubl conjugation pathway</keyword>
<feature type="region of interest" description="Disordered" evidence="7">
    <location>
        <begin position="966"/>
        <end position="987"/>
    </location>
</feature>
<dbReference type="InterPro" id="IPR050164">
    <property type="entry name" value="Peptidase_C19"/>
</dbReference>
<feature type="compositionally biased region" description="Polar residues" evidence="7">
    <location>
        <begin position="325"/>
        <end position="340"/>
    </location>
</feature>
<dbReference type="PANTHER" id="PTHR24006">
    <property type="entry name" value="UBIQUITIN CARBOXYL-TERMINAL HYDROLASE"/>
    <property type="match status" value="1"/>
</dbReference>
<feature type="region of interest" description="Disordered" evidence="7">
    <location>
        <begin position="839"/>
        <end position="879"/>
    </location>
</feature>
<dbReference type="PROSITE" id="PS00973">
    <property type="entry name" value="USP_2"/>
    <property type="match status" value="1"/>
</dbReference>
<sequence>MAPEAGEPVSSALCAPASLPSEGHGDPCSGEGEWLQQRRGRAGRKGAKNHPNERPRAEGGADSYPSRPDKGGYRHVLPPRGAQRQNAFGQSVVPSRSGRDLAASKRGGAPANHAPANGRQALLRSEAGATQRGATGRHRRAEDVHRSAGASALSSPFTVSSPASAHTPKARRQTSSRSFPGTRGGPPGTTPPDTNHDEGLGKGGESATERRPPSFSGWDRGAETVSSTEASPGEAARRSGAQLSASGAFSAVSCAGQKKFCQQTPIQVDSPSQASNFVHCSSVWGKGDHRPAGSPASGAAGELSCSASREGDSRTGSRRQGQPGGDSTNSWAQRLASSNAKLKPAHAASELAGHGCDGRPARSLGGDAEAGERGAPGGRTQTPADREETSARRRGAAAPAEGAGNRRRGSAPPGGPGAPGSPAASAASSSACCAETHHEGRPSASEKSRGSRVALAWGDTDPLVGGDKVETESSSSSRQPGERPLHAVHAASEDVLPHVSSSSSRSEADLSKSHAGGEAGQAKPRAEQGSEGDVGSGGREKDKREEKEAGAPTRDEGAESENEEGVGRSPDGHCLISAVIDRVAALKERTAQRWDEDSQPFPELSLELVATAFPSFVQRGLLNLHNNCYMNAVIQALLPVLLPLWKPLLSSLSAAGEVETAQEGVAPLPFWRSLSRAVRVFLDSRGSSAYAAGDIGGIFQNIICGGGGGGLVWGQQADASEFLLLLFNGLHDECKWMQSLGKSGDLSRSCGAQDDGDDGFVEVGKNNKEIKARVVGSEEDSLLYRLFGGRLRECSVDPRTGSKLSERKEFFLFLSCTVLPHLRTLEAVLDAHFADQEVEPADGTGASGSDGGAGRGRRKGKDGEQGGLKKGTRPKHRLQTQIEVPPPVLVIILQRFCFDRKRQRASKVSHPVGFAETLVLRPSWCVCSPENLRKTASGQLPTAKEAALCFSAGGGADCARGAQDEGKGVAADASEPEASEREEGHQSLLSLEQRTYDLVGVVSHKGLLMNAGHYTAASRLPSSLCTPLLERRGSAPCRSAGKANVPSVWKGDNAWTAAKVGDWPSNETKKEEAHLERTRGANNLEAEKERKIQEGTSWVLSDDTSCQLRSFGAVQDMEGHYVLIFVNRSWKVSADPACSFERARRFEPPSERCKERV</sequence>
<dbReference type="STRING" id="94643.A0A2A9M5R7"/>
<dbReference type="InterPro" id="IPR028889">
    <property type="entry name" value="USP"/>
</dbReference>
<evidence type="ECO:0000256" key="1">
    <source>
        <dbReference type="ARBA" id="ARBA00000707"/>
    </source>
</evidence>
<dbReference type="InterPro" id="IPR001394">
    <property type="entry name" value="Peptidase_C19_UCH"/>
</dbReference>
<evidence type="ECO:0000256" key="2">
    <source>
        <dbReference type="ARBA" id="ARBA00012759"/>
    </source>
</evidence>
<dbReference type="Pfam" id="PF00443">
    <property type="entry name" value="UCH"/>
    <property type="match status" value="1"/>
</dbReference>
<dbReference type="EMBL" id="NWUJ01000008">
    <property type="protein sequence ID" value="PFH33818.1"/>
    <property type="molecule type" value="Genomic_DNA"/>
</dbReference>
<dbReference type="PROSITE" id="PS50235">
    <property type="entry name" value="USP_3"/>
    <property type="match status" value="1"/>
</dbReference>
<feature type="compositionally biased region" description="Low complexity" evidence="7">
    <location>
        <begin position="420"/>
        <end position="431"/>
    </location>
</feature>
<evidence type="ECO:0000256" key="5">
    <source>
        <dbReference type="ARBA" id="ARBA00022801"/>
    </source>
</evidence>
<evidence type="ECO:0000313" key="10">
    <source>
        <dbReference type="Proteomes" id="UP000224006"/>
    </source>
</evidence>
<feature type="region of interest" description="Disordered" evidence="7">
    <location>
        <begin position="1"/>
        <end position="248"/>
    </location>
</feature>